<evidence type="ECO:0000313" key="7">
    <source>
        <dbReference type="EMBL" id="CAK8985251.1"/>
    </source>
</evidence>
<evidence type="ECO:0000256" key="5">
    <source>
        <dbReference type="SAM" id="MobiDB-lite"/>
    </source>
</evidence>
<evidence type="ECO:0000256" key="2">
    <source>
        <dbReference type="ARBA" id="ARBA00012438"/>
    </source>
</evidence>
<dbReference type="Pfam" id="PF02518">
    <property type="entry name" value="HATPase_c"/>
    <property type="match status" value="1"/>
</dbReference>
<evidence type="ECO:0000256" key="3">
    <source>
        <dbReference type="ARBA" id="ARBA00022679"/>
    </source>
</evidence>
<comment type="caution">
    <text evidence="7">The sequence shown here is derived from an EMBL/GenBank/DDBJ whole genome shotgun (WGS) entry which is preliminary data.</text>
</comment>
<reference evidence="7 9" key="1">
    <citation type="submission" date="2024-02" db="EMBL/GenBank/DDBJ databases">
        <authorList>
            <person name="Chen Y."/>
            <person name="Shah S."/>
            <person name="Dougan E. K."/>
            <person name="Thang M."/>
            <person name="Chan C."/>
        </authorList>
    </citation>
    <scope>NUCLEOTIDE SEQUENCE [LARGE SCALE GENOMIC DNA]</scope>
</reference>
<name>A0ABP0H6V2_9DINO</name>
<feature type="compositionally biased region" description="Polar residues" evidence="5">
    <location>
        <begin position="103"/>
        <end position="120"/>
    </location>
</feature>
<dbReference type="InterPro" id="IPR036097">
    <property type="entry name" value="HisK_dim/P_sf"/>
</dbReference>
<keyword evidence="3" id="KW-0808">Transferase</keyword>
<accession>A0ABP0H6V2</accession>
<evidence type="ECO:0000313" key="8">
    <source>
        <dbReference type="EMBL" id="CAK9117076.1"/>
    </source>
</evidence>
<dbReference type="InterPro" id="IPR003594">
    <property type="entry name" value="HATPase_dom"/>
</dbReference>
<protein>
    <recommendedName>
        <fullName evidence="2">histidine kinase</fullName>
        <ecNumber evidence="2">2.7.13.3</ecNumber>
    </recommendedName>
</protein>
<evidence type="ECO:0000256" key="1">
    <source>
        <dbReference type="ARBA" id="ARBA00000085"/>
    </source>
</evidence>
<sequence length="400" mass="44313">MSRNILFKRHAANPTTTCRLANVMAEQISAFLRSALLEEMHLLMTQLRGEITAELRAMHRQELTNLSLQLKQVIQEAHSSVSSVRAKPRRSVQSSLAREFETDSTASNDSKALMPSSSFDSVERSPDKEGGARSECKEILLETAAACCPSQSMLKLVVHDLKAPLNGLAGYSRTLAETDPKRQKEFRMLTNTAQFALDNVTNLTDLWTYAKQQSRDLVADAVRLEDLNTLTHERLERAVNRKGKPLVQSGVEVVMTVQDTQYALHGDYGALCTLQYHLASNAAKFTQKGQVKVVWQCRDEGLCLAVEDTGSGCSSELLEQIFEPFVVEDFSESRKHEGIGLGLAVVREIARLHRAQVFVESTKGVGSTFRVVFPPSAMVKAPAPRRTPRDRVGRTLTAPS</sequence>
<dbReference type="SUPFAM" id="SSF55874">
    <property type="entry name" value="ATPase domain of HSP90 chaperone/DNA topoisomerase II/histidine kinase"/>
    <property type="match status" value="1"/>
</dbReference>
<dbReference type="PROSITE" id="PS50109">
    <property type="entry name" value="HIS_KIN"/>
    <property type="match status" value="1"/>
</dbReference>
<comment type="catalytic activity">
    <reaction evidence="1">
        <text>ATP + protein L-histidine = ADP + protein N-phospho-L-histidine.</text>
        <dbReference type="EC" id="2.7.13.3"/>
    </reaction>
</comment>
<dbReference type="InterPro" id="IPR005467">
    <property type="entry name" value="His_kinase_dom"/>
</dbReference>
<dbReference type="EMBL" id="CAXAMN010000001">
    <property type="protein sequence ID" value="CAK8985251.1"/>
    <property type="molecule type" value="Genomic_DNA"/>
</dbReference>
<keyword evidence="4" id="KW-0418">Kinase</keyword>
<keyword evidence="9" id="KW-1185">Reference proteome</keyword>
<dbReference type="EC" id="2.7.13.3" evidence="2"/>
<evidence type="ECO:0000259" key="6">
    <source>
        <dbReference type="PROSITE" id="PS50109"/>
    </source>
</evidence>
<organism evidence="7 9">
    <name type="scientific">Durusdinium trenchii</name>
    <dbReference type="NCBI Taxonomy" id="1381693"/>
    <lineage>
        <taxon>Eukaryota</taxon>
        <taxon>Sar</taxon>
        <taxon>Alveolata</taxon>
        <taxon>Dinophyceae</taxon>
        <taxon>Suessiales</taxon>
        <taxon>Symbiodiniaceae</taxon>
        <taxon>Durusdinium</taxon>
    </lineage>
</organism>
<proteinExistence type="predicted"/>
<dbReference type="PRINTS" id="PR00344">
    <property type="entry name" value="BCTRLSENSOR"/>
</dbReference>
<feature type="region of interest" description="Disordered" evidence="5">
    <location>
        <begin position="380"/>
        <end position="400"/>
    </location>
</feature>
<dbReference type="Gene3D" id="3.30.565.10">
    <property type="entry name" value="Histidine kinase-like ATPase, C-terminal domain"/>
    <property type="match status" value="1"/>
</dbReference>
<feature type="domain" description="Histidine kinase" evidence="6">
    <location>
        <begin position="156"/>
        <end position="377"/>
    </location>
</feature>
<dbReference type="EMBL" id="CAXAMN010028583">
    <property type="protein sequence ID" value="CAK9117076.1"/>
    <property type="molecule type" value="Genomic_DNA"/>
</dbReference>
<dbReference type="PANTHER" id="PTHR43047">
    <property type="entry name" value="TWO-COMPONENT HISTIDINE PROTEIN KINASE"/>
    <property type="match status" value="1"/>
</dbReference>
<feature type="region of interest" description="Disordered" evidence="5">
    <location>
        <begin position="79"/>
        <end position="132"/>
    </location>
</feature>
<dbReference type="SMART" id="SM00387">
    <property type="entry name" value="HATPase_c"/>
    <property type="match status" value="1"/>
</dbReference>
<evidence type="ECO:0000256" key="4">
    <source>
        <dbReference type="ARBA" id="ARBA00022777"/>
    </source>
</evidence>
<dbReference type="InterPro" id="IPR036890">
    <property type="entry name" value="HATPase_C_sf"/>
</dbReference>
<feature type="compositionally biased region" description="Basic and acidic residues" evidence="5">
    <location>
        <begin position="121"/>
        <end position="132"/>
    </location>
</feature>
<gene>
    <name evidence="7" type="ORF">CCMP2556_LOCUS48</name>
    <name evidence="8" type="ORF">CCMP2556_LOCUS54502</name>
</gene>
<dbReference type="Proteomes" id="UP001642484">
    <property type="component" value="Unassembled WGS sequence"/>
</dbReference>
<evidence type="ECO:0000313" key="9">
    <source>
        <dbReference type="Proteomes" id="UP001642484"/>
    </source>
</evidence>
<dbReference type="SUPFAM" id="SSF47384">
    <property type="entry name" value="Homodimeric domain of signal transducing histidine kinase"/>
    <property type="match status" value="1"/>
</dbReference>
<dbReference type="InterPro" id="IPR004358">
    <property type="entry name" value="Sig_transdc_His_kin-like_C"/>
</dbReference>